<dbReference type="EMBL" id="GBXM01086184">
    <property type="protein sequence ID" value="JAH22393.1"/>
    <property type="molecule type" value="Transcribed_RNA"/>
</dbReference>
<proteinExistence type="predicted"/>
<reference evidence="1" key="2">
    <citation type="journal article" date="2015" name="Fish Shellfish Immunol.">
        <title>Early steps in the European eel (Anguilla anguilla)-Vibrio vulnificus interaction in the gills: Role of the RtxA13 toxin.</title>
        <authorList>
            <person name="Callol A."/>
            <person name="Pajuelo D."/>
            <person name="Ebbesson L."/>
            <person name="Teles M."/>
            <person name="MacKenzie S."/>
            <person name="Amaro C."/>
        </authorList>
    </citation>
    <scope>NUCLEOTIDE SEQUENCE</scope>
</reference>
<evidence type="ECO:0000313" key="1">
    <source>
        <dbReference type="EMBL" id="JAH22393.1"/>
    </source>
</evidence>
<name>A0A0E9R240_ANGAN</name>
<sequence length="17" mass="2026">MGNVICYLIYLFNRPPL</sequence>
<dbReference type="AlphaFoldDB" id="A0A0E9R240"/>
<accession>A0A0E9R240</accession>
<organism evidence="1">
    <name type="scientific">Anguilla anguilla</name>
    <name type="common">European freshwater eel</name>
    <name type="synonym">Muraena anguilla</name>
    <dbReference type="NCBI Taxonomy" id="7936"/>
    <lineage>
        <taxon>Eukaryota</taxon>
        <taxon>Metazoa</taxon>
        <taxon>Chordata</taxon>
        <taxon>Craniata</taxon>
        <taxon>Vertebrata</taxon>
        <taxon>Euteleostomi</taxon>
        <taxon>Actinopterygii</taxon>
        <taxon>Neopterygii</taxon>
        <taxon>Teleostei</taxon>
        <taxon>Anguilliformes</taxon>
        <taxon>Anguillidae</taxon>
        <taxon>Anguilla</taxon>
    </lineage>
</organism>
<protein>
    <submittedName>
        <fullName evidence="1">Uncharacterized protein</fullName>
    </submittedName>
</protein>
<reference evidence="1" key="1">
    <citation type="submission" date="2014-11" db="EMBL/GenBank/DDBJ databases">
        <authorList>
            <person name="Amaro Gonzalez C."/>
        </authorList>
    </citation>
    <scope>NUCLEOTIDE SEQUENCE</scope>
</reference>